<dbReference type="PROSITE" id="PS01132">
    <property type="entry name" value="ACTINS_ACT_LIKE"/>
    <property type="match status" value="1"/>
</dbReference>
<dbReference type="FunFam" id="3.30.420.40:FF:000148">
    <property type="entry name" value="Actin, alpha skeletal muscle"/>
    <property type="match status" value="1"/>
</dbReference>
<proteinExistence type="inferred from homology"/>
<sequence>MVVDNGSGQVKAGFAGDDAPRALFPSVIGIPKQHSVMLGAESKSKYVGDEAIAKKGVLKLTYPVEHGMVTDWEHMKLLWNHTFHDQLRVDDLTAYSIMLTEPSQNPKQNREKMVQTMFDDYGFQSCFIAVQAVLSLYASGRTTGLVLDSGDGVSHIVPIYDGFSMPASVIRLDLAGREVTERFQKLLCESGINLRTSAELEICRDIKEKTSYIADDYEAELEPRAASSTMDPSCV</sequence>
<keyword evidence="3" id="KW-0547">Nucleotide-binding</keyword>
<dbReference type="Gene3D" id="3.90.640.10">
    <property type="entry name" value="Actin, Chain A, domain 4"/>
    <property type="match status" value="1"/>
</dbReference>
<dbReference type="AlphaFoldDB" id="A0A6P6Y4E3"/>
<evidence type="ECO:0000256" key="3">
    <source>
        <dbReference type="ARBA" id="ARBA00022741"/>
    </source>
</evidence>
<comment type="subcellular location">
    <subcellularLocation>
        <location evidence="1">Cytoplasm</location>
        <location evidence="1">Cytoskeleton</location>
    </subcellularLocation>
</comment>
<dbReference type="PANTHER" id="PTHR11937">
    <property type="entry name" value="ACTIN"/>
    <property type="match status" value="1"/>
</dbReference>
<protein>
    <submittedName>
        <fullName evidence="8">Actin-like</fullName>
    </submittedName>
</protein>
<gene>
    <name evidence="8" type="primary">LOC113794430</name>
</gene>
<comment type="similarity">
    <text evidence="6">Belongs to the actin family.</text>
</comment>
<keyword evidence="2" id="KW-0963">Cytoplasm</keyword>
<dbReference type="GO" id="GO:0005524">
    <property type="term" value="F:ATP binding"/>
    <property type="evidence" value="ECO:0007669"/>
    <property type="project" value="UniProtKB-KW"/>
</dbReference>
<dbReference type="InterPro" id="IPR043129">
    <property type="entry name" value="ATPase_NBD"/>
</dbReference>
<dbReference type="KEGG" id="dpte:113794430"/>
<evidence type="ECO:0000313" key="7">
    <source>
        <dbReference type="Proteomes" id="UP000515146"/>
    </source>
</evidence>
<dbReference type="Pfam" id="PF00022">
    <property type="entry name" value="Actin"/>
    <property type="match status" value="1"/>
</dbReference>
<dbReference type="InterPro" id="IPR020902">
    <property type="entry name" value="Actin/actin-like_CS"/>
</dbReference>
<accession>A0A6P6Y4E3</accession>
<dbReference type="SMART" id="SM00268">
    <property type="entry name" value="ACTIN"/>
    <property type="match status" value="1"/>
</dbReference>
<evidence type="ECO:0000256" key="4">
    <source>
        <dbReference type="ARBA" id="ARBA00022840"/>
    </source>
</evidence>
<dbReference type="RefSeq" id="XP_027200353.1">
    <property type="nucleotide sequence ID" value="XM_027344552.1"/>
</dbReference>
<name>A0A6P6Y4E3_DERPT</name>
<keyword evidence="4" id="KW-0067">ATP-binding</keyword>
<dbReference type="OrthoDB" id="5132116at2759"/>
<keyword evidence="5" id="KW-0206">Cytoskeleton</keyword>
<dbReference type="InterPro" id="IPR004000">
    <property type="entry name" value="Actin"/>
</dbReference>
<dbReference type="PRINTS" id="PR00190">
    <property type="entry name" value="ACTIN"/>
</dbReference>
<evidence type="ECO:0000256" key="1">
    <source>
        <dbReference type="ARBA" id="ARBA00004245"/>
    </source>
</evidence>
<evidence type="ECO:0000256" key="2">
    <source>
        <dbReference type="ARBA" id="ARBA00022490"/>
    </source>
</evidence>
<keyword evidence="7" id="KW-1185">Reference proteome</keyword>
<dbReference type="Proteomes" id="UP000515146">
    <property type="component" value="Unplaced"/>
</dbReference>
<dbReference type="InParanoid" id="A0A6P6Y4E3"/>
<organism evidence="7 8">
    <name type="scientific">Dermatophagoides pteronyssinus</name>
    <name type="common">European house dust mite</name>
    <dbReference type="NCBI Taxonomy" id="6956"/>
    <lineage>
        <taxon>Eukaryota</taxon>
        <taxon>Metazoa</taxon>
        <taxon>Ecdysozoa</taxon>
        <taxon>Arthropoda</taxon>
        <taxon>Chelicerata</taxon>
        <taxon>Arachnida</taxon>
        <taxon>Acari</taxon>
        <taxon>Acariformes</taxon>
        <taxon>Sarcoptiformes</taxon>
        <taxon>Astigmata</taxon>
        <taxon>Psoroptidia</taxon>
        <taxon>Analgoidea</taxon>
        <taxon>Pyroglyphidae</taxon>
        <taxon>Dermatophagoidinae</taxon>
        <taxon>Dermatophagoides</taxon>
    </lineage>
</organism>
<evidence type="ECO:0000313" key="8">
    <source>
        <dbReference type="RefSeq" id="XP_027200353.1"/>
    </source>
</evidence>
<reference evidence="8" key="1">
    <citation type="submission" date="2025-08" db="UniProtKB">
        <authorList>
            <consortium name="RefSeq"/>
        </authorList>
    </citation>
    <scope>IDENTIFICATION</scope>
    <source>
        <strain evidence="8">Airmid</strain>
    </source>
</reference>
<dbReference type="GO" id="GO:0005856">
    <property type="term" value="C:cytoskeleton"/>
    <property type="evidence" value="ECO:0007669"/>
    <property type="project" value="UniProtKB-SubCell"/>
</dbReference>
<dbReference type="Gene3D" id="3.30.420.40">
    <property type="match status" value="2"/>
</dbReference>
<evidence type="ECO:0000256" key="5">
    <source>
        <dbReference type="ARBA" id="ARBA00023212"/>
    </source>
</evidence>
<dbReference type="SUPFAM" id="SSF53067">
    <property type="entry name" value="Actin-like ATPase domain"/>
    <property type="match status" value="2"/>
</dbReference>
<evidence type="ECO:0000256" key="6">
    <source>
        <dbReference type="RuleBase" id="RU000487"/>
    </source>
</evidence>